<dbReference type="PANTHER" id="PTHR37984">
    <property type="entry name" value="PROTEIN CBG26694"/>
    <property type="match status" value="1"/>
</dbReference>
<dbReference type="Pfam" id="PF17917">
    <property type="entry name" value="RT_RNaseH"/>
    <property type="match status" value="1"/>
</dbReference>
<evidence type="ECO:0000313" key="9">
    <source>
        <dbReference type="Proteomes" id="UP000789375"/>
    </source>
</evidence>
<keyword evidence="9" id="KW-1185">Reference proteome</keyword>
<evidence type="ECO:0000256" key="1">
    <source>
        <dbReference type="ARBA" id="ARBA00022679"/>
    </source>
</evidence>
<keyword evidence="3" id="KW-0540">Nuclease</keyword>
<keyword evidence="5" id="KW-0378">Hydrolase</keyword>
<protein>
    <submittedName>
        <fullName evidence="8">3230_t:CDS:1</fullName>
    </submittedName>
</protein>
<dbReference type="CDD" id="cd09274">
    <property type="entry name" value="RNase_HI_RT_Ty3"/>
    <property type="match status" value="1"/>
</dbReference>
<evidence type="ECO:0000256" key="4">
    <source>
        <dbReference type="ARBA" id="ARBA00022759"/>
    </source>
</evidence>
<dbReference type="GO" id="GO:0003964">
    <property type="term" value="F:RNA-directed DNA polymerase activity"/>
    <property type="evidence" value="ECO:0007669"/>
    <property type="project" value="UniProtKB-KW"/>
</dbReference>
<accession>A0A9N9IFU1</accession>
<organism evidence="8 9">
    <name type="scientific">Funneliformis mosseae</name>
    <name type="common">Endomycorrhizal fungus</name>
    <name type="synonym">Glomus mosseae</name>
    <dbReference type="NCBI Taxonomy" id="27381"/>
    <lineage>
        <taxon>Eukaryota</taxon>
        <taxon>Fungi</taxon>
        <taxon>Fungi incertae sedis</taxon>
        <taxon>Mucoromycota</taxon>
        <taxon>Glomeromycotina</taxon>
        <taxon>Glomeromycetes</taxon>
        <taxon>Glomerales</taxon>
        <taxon>Glomeraceae</taxon>
        <taxon>Funneliformis</taxon>
    </lineage>
</organism>
<gene>
    <name evidence="8" type="ORF">FMOSSE_LOCUS15707</name>
</gene>
<comment type="caution">
    <text evidence="8">The sequence shown here is derived from an EMBL/GenBank/DDBJ whole genome shotgun (WGS) entry which is preliminary data.</text>
</comment>
<dbReference type="PANTHER" id="PTHR37984:SF5">
    <property type="entry name" value="PROTEIN NYNRIN-LIKE"/>
    <property type="match status" value="1"/>
</dbReference>
<feature type="domain" description="Reverse transcriptase RNase H-like" evidence="7">
    <location>
        <begin position="1"/>
        <end position="54"/>
    </location>
</feature>
<reference evidence="8" key="1">
    <citation type="submission" date="2021-06" db="EMBL/GenBank/DDBJ databases">
        <authorList>
            <person name="Kallberg Y."/>
            <person name="Tangrot J."/>
            <person name="Rosling A."/>
        </authorList>
    </citation>
    <scope>NUCLEOTIDE SEQUENCE</scope>
    <source>
        <strain evidence="8">87-6 pot B 2015</strain>
    </source>
</reference>
<evidence type="ECO:0000259" key="7">
    <source>
        <dbReference type="Pfam" id="PF17917"/>
    </source>
</evidence>
<evidence type="ECO:0000313" key="8">
    <source>
        <dbReference type="EMBL" id="CAG8732433.1"/>
    </source>
</evidence>
<evidence type="ECO:0000256" key="2">
    <source>
        <dbReference type="ARBA" id="ARBA00022695"/>
    </source>
</evidence>
<dbReference type="InterPro" id="IPR043502">
    <property type="entry name" value="DNA/RNA_pol_sf"/>
</dbReference>
<dbReference type="EMBL" id="CAJVPP010017393">
    <property type="protein sequence ID" value="CAG8732433.1"/>
    <property type="molecule type" value="Genomic_DNA"/>
</dbReference>
<dbReference type="GO" id="GO:0016787">
    <property type="term" value="F:hydrolase activity"/>
    <property type="evidence" value="ECO:0007669"/>
    <property type="project" value="UniProtKB-KW"/>
</dbReference>
<evidence type="ECO:0000256" key="5">
    <source>
        <dbReference type="ARBA" id="ARBA00022801"/>
    </source>
</evidence>
<keyword evidence="4" id="KW-0255">Endonuclease</keyword>
<keyword evidence="1" id="KW-0808">Transferase</keyword>
<dbReference type="AlphaFoldDB" id="A0A9N9IFU1"/>
<sequence>QECLAVVWAIRNFHYYLSSKPFTVITDYSALKWLRTLKIPKGRHARWIMELQQYDFNIQHKPGKNNANADALS</sequence>
<evidence type="ECO:0000256" key="6">
    <source>
        <dbReference type="ARBA" id="ARBA00022918"/>
    </source>
</evidence>
<dbReference type="InterPro" id="IPR050951">
    <property type="entry name" value="Retrovirus_Pol_polyprotein"/>
</dbReference>
<feature type="non-terminal residue" evidence="8">
    <location>
        <position position="1"/>
    </location>
</feature>
<proteinExistence type="predicted"/>
<keyword evidence="6" id="KW-0695">RNA-directed DNA polymerase</keyword>
<dbReference type="InterPro" id="IPR041373">
    <property type="entry name" value="RT_RNaseH"/>
</dbReference>
<dbReference type="GO" id="GO:0004519">
    <property type="term" value="F:endonuclease activity"/>
    <property type="evidence" value="ECO:0007669"/>
    <property type="project" value="UniProtKB-KW"/>
</dbReference>
<dbReference type="SUPFAM" id="SSF56672">
    <property type="entry name" value="DNA/RNA polymerases"/>
    <property type="match status" value="1"/>
</dbReference>
<name>A0A9N9IFU1_FUNMO</name>
<keyword evidence="2" id="KW-0548">Nucleotidyltransferase</keyword>
<dbReference type="Proteomes" id="UP000789375">
    <property type="component" value="Unassembled WGS sequence"/>
</dbReference>
<evidence type="ECO:0000256" key="3">
    <source>
        <dbReference type="ARBA" id="ARBA00022722"/>
    </source>
</evidence>